<dbReference type="EMBL" id="MCGO01000023">
    <property type="protein sequence ID" value="ORY44112.1"/>
    <property type="molecule type" value="Genomic_DNA"/>
</dbReference>
<proteinExistence type="predicted"/>
<dbReference type="PANTHER" id="PTHR11082">
    <property type="entry name" value="TRNA-DIHYDROURIDINE SYNTHASE"/>
    <property type="match status" value="1"/>
</dbReference>
<keyword evidence="1" id="KW-0521">NADP</keyword>
<dbReference type="InterPro" id="IPR013785">
    <property type="entry name" value="Aldolase_TIM"/>
</dbReference>
<dbReference type="PANTHER" id="PTHR11082:SF5">
    <property type="entry name" value="TRNA-DIHYDROURIDINE(16_17) SYNTHASE [NAD(P)(+)]-LIKE"/>
    <property type="match status" value="1"/>
</dbReference>
<dbReference type="STRING" id="329046.A0A1Y2CAQ2"/>
<dbReference type="OrthoDB" id="272303at2759"/>
<dbReference type="Pfam" id="PF01207">
    <property type="entry name" value="Dus"/>
    <property type="match status" value="1"/>
</dbReference>
<feature type="domain" description="DUS-like FMN-binding" evidence="3">
    <location>
        <begin position="1"/>
        <end position="161"/>
    </location>
</feature>
<dbReference type="SUPFAM" id="SSF51395">
    <property type="entry name" value="FMN-linked oxidoreductases"/>
    <property type="match status" value="1"/>
</dbReference>
<name>A0A1Y2CAQ2_9FUNG</name>
<dbReference type="Proteomes" id="UP000193642">
    <property type="component" value="Unassembled WGS sequence"/>
</dbReference>
<dbReference type="Gene3D" id="3.20.20.70">
    <property type="entry name" value="Aldolase class I"/>
    <property type="match status" value="1"/>
</dbReference>
<dbReference type="InterPro" id="IPR035587">
    <property type="entry name" value="DUS-like_FMN-bd"/>
</dbReference>
<evidence type="ECO:0000256" key="2">
    <source>
        <dbReference type="ARBA" id="ARBA00023027"/>
    </source>
</evidence>
<evidence type="ECO:0000256" key="1">
    <source>
        <dbReference type="ARBA" id="ARBA00022857"/>
    </source>
</evidence>
<reference evidence="4 5" key="1">
    <citation type="submission" date="2016-07" db="EMBL/GenBank/DDBJ databases">
        <title>Pervasive Adenine N6-methylation of Active Genes in Fungi.</title>
        <authorList>
            <consortium name="DOE Joint Genome Institute"/>
            <person name="Mondo S.J."/>
            <person name="Dannebaum R.O."/>
            <person name="Kuo R.C."/>
            <person name="Labutti K."/>
            <person name="Haridas S."/>
            <person name="Kuo A."/>
            <person name="Salamov A."/>
            <person name="Ahrendt S.R."/>
            <person name="Lipzen A."/>
            <person name="Sullivan W."/>
            <person name="Andreopoulos W.B."/>
            <person name="Clum A."/>
            <person name="Lindquist E."/>
            <person name="Daum C."/>
            <person name="Ramamoorthy G.K."/>
            <person name="Gryganskyi A."/>
            <person name="Culley D."/>
            <person name="Magnuson J.K."/>
            <person name="James T.Y."/>
            <person name="O'Malley M.A."/>
            <person name="Stajich J.E."/>
            <person name="Spatafora J.W."/>
            <person name="Visel A."/>
            <person name="Grigoriev I.V."/>
        </authorList>
    </citation>
    <scope>NUCLEOTIDE SEQUENCE [LARGE SCALE GENOMIC DNA]</scope>
    <source>
        <strain evidence="4 5">JEL800</strain>
    </source>
</reference>
<dbReference type="GO" id="GO:0017150">
    <property type="term" value="F:tRNA dihydrouridine synthase activity"/>
    <property type="evidence" value="ECO:0007669"/>
    <property type="project" value="TreeGrafter"/>
</dbReference>
<protein>
    <submittedName>
        <fullName evidence="4">FMN-linked oxidoreductase</fullName>
    </submittedName>
</protein>
<keyword evidence="2" id="KW-0520">NAD</keyword>
<keyword evidence="5" id="KW-1185">Reference proteome</keyword>
<comment type="caution">
    <text evidence="4">The sequence shown here is derived from an EMBL/GenBank/DDBJ whole genome shotgun (WGS) entry which is preliminary data.</text>
</comment>
<evidence type="ECO:0000313" key="5">
    <source>
        <dbReference type="Proteomes" id="UP000193642"/>
    </source>
</evidence>
<accession>A0A1Y2CAQ2</accession>
<dbReference type="CDD" id="cd02801">
    <property type="entry name" value="DUS_like_FMN"/>
    <property type="match status" value="1"/>
</dbReference>
<sequence>MGCPQQRAVDGGHGSSLLPVSQWPLVAEIVSHLSQNLKVPVWCKLRLVAGNKSLTHKLTALLADNGCKLVTLHARYASVTRRRQGLADLNEVKILKDVVTSIPILSNGNVRTLQDVTKNLEFTGADGIMVGEALLANPWLFEGKEADSVGIIREYLDICANVHADAFSIPSVRQHIRNFLRAK</sequence>
<evidence type="ECO:0000259" key="3">
    <source>
        <dbReference type="Pfam" id="PF01207"/>
    </source>
</evidence>
<gene>
    <name evidence="4" type="ORF">BCR33DRAFT_758111</name>
</gene>
<evidence type="ECO:0000313" key="4">
    <source>
        <dbReference type="EMBL" id="ORY44112.1"/>
    </source>
</evidence>
<dbReference type="AlphaFoldDB" id="A0A1Y2CAQ2"/>
<organism evidence="4 5">
    <name type="scientific">Rhizoclosmatium globosum</name>
    <dbReference type="NCBI Taxonomy" id="329046"/>
    <lineage>
        <taxon>Eukaryota</taxon>
        <taxon>Fungi</taxon>
        <taxon>Fungi incertae sedis</taxon>
        <taxon>Chytridiomycota</taxon>
        <taxon>Chytridiomycota incertae sedis</taxon>
        <taxon>Chytridiomycetes</taxon>
        <taxon>Chytridiales</taxon>
        <taxon>Chytriomycetaceae</taxon>
        <taxon>Rhizoclosmatium</taxon>
    </lineage>
</organism>